<dbReference type="Proteomes" id="UP000813463">
    <property type="component" value="Chromosome 1"/>
</dbReference>
<evidence type="ECO:0000313" key="2">
    <source>
        <dbReference type="Proteomes" id="UP000813463"/>
    </source>
</evidence>
<reference evidence="2" key="1">
    <citation type="journal article" date="2021" name="Nat. Commun.">
        <title>Genomic analyses provide insights into spinach domestication and the genetic basis of agronomic traits.</title>
        <authorList>
            <person name="Cai X."/>
            <person name="Sun X."/>
            <person name="Xu C."/>
            <person name="Sun H."/>
            <person name="Wang X."/>
            <person name="Ge C."/>
            <person name="Zhang Z."/>
            <person name="Wang Q."/>
            <person name="Fei Z."/>
            <person name="Jiao C."/>
            <person name="Wang Q."/>
        </authorList>
    </citation>
    <scope>NUCLEOTIDE SEQUENCE [LARGE SCALE GENOMIC DNA]</scope>
    <source>
        <strain evidence="2">cv. Varoflay</strain>
    </source>
</reference>
<evidence type="ECO:0000259" key="1">
    <source>
        <dbReference type="Pfam" id="PF00078"/>
    </source>
</evidence>
<evidence type="ECO:0000313" key="3">
    <source>
        <dbReference type="RefSeq" id="XP_056689421.1"/>
    </source>
</evidence>
<proteinExistence type="predicted"/>
<dbReference type="Pfam" id="PF00078">
    <property type="entry name" value="RVT_1"/>
    <property type="match status" value="1"/>
</dbReference>
<dbReference type="GeneID" id="110780715"/>
<gene>
    <name evidence="3" type="primary">LOC110780715</name>
</gene>
<accession>A0ABM3R1C0</accession>
<dbReference type="InterPro" id="IPR000477">
    <property type="entry name" value="RT_dom"/>
</dbReference>
<sequence>MKLKELLTKEFFHLDNKLDDIIMQLNVIQEAMKEQRNGNNNGVFTSLIGHVISGDKDTQTEILQVYKSLFGSSASCLPGVDFQTSRRGPILSSIASYMLIQSITHEEIDKDLKGIDDKKALRPDDFRPIACCTHLQDHRQSTNTIHSVIGEVVNVAQSGFIPQRHISDNILMATEFVKGYNRKHISPRCMIKVDLKKSYDSIVWSFLFTVLMELGFQEISVN</sequence>
<organism evidence="2 3">
    <name type="scientific">Spinacia oleracea</name>
    <name type="common">Spinach</name>
    <dbReference type="NCBI Taxonomy" id="3562"/>
    <lineage>
        <taxon>Eukaryota</taxon>
        <taxon>Viridiplantae</taxon>
        <taxon>Streptophyta</taxon>
        <taxon>Embryophyta</taxon>
        <taxon>Tracheophyta</taxon>
        <taxon>Spermatophyta</taxon>
        <taxon>Magnoliopsida</taxon>
        <taxon>eudicotyledons</taxon>
        <taxon>Gunneridae</taxon>
        <taxon>Pentapetalae</taxon>
        <taxon>Caryophyllales</taxon>
        <taxon>Chenopodiaceae</taxon>
        <taxon>Chenopodioideae</taxon>
        <taxon>Anserineae</taxon>
        <taxon>Spinacia</taxon>
    </lineage>
</organism>
<keyword evidence="2" id="KW-1185">Reference proteome</keyword>
<name>A0ABM3R1C0_SPIOL</name>
<protein>
    <recommendedName>
        <fullName evidence="1">Reverse transcriptase domain-containing protein</fullName>
    </recommendedName>
</protein>
<dbReference type="RefSeq" id="XP_056689421.1">
    <property type="nucleotide sequence ID" value="XM_056833443.1"/>
</dbReference>
<feature type="domain" description="Reverse transcriptase" evidence="1">
    <location>
        <begin position="118"/>
        <end position="217"/>
    </location>
</feature>
<reference evidence="3" key="2">
    <citation type="submission" date="2025-08" db="UniProtKB">
        <authorList>
            <consortium name="RefSeq"/>
        </authorList>
    </citation>
    <scope>IDENTIFICATION</scope>
    <source>
        <tissue evidence="3">Leaf</tissue>
    </source>
</reference>